<gene>
    <name evidence="2" type="ORF">Tci_049965</name>
</gene>
<sequence length="144" mass="16685">MNKLTFEPFHFQTIHLEELIKKDAKPARLLAITKPEMVKVVRKEAKKIRNDPERITSAKRYERIKKLPNELEIQSALPTPSLEQASSKSLGRKKKHMELEPEVKVPGLDCDRSFHKGVPFMNNMVIKESEYGIFFTDVFGDQSF</sequence>
<feature type="compositionally biased region" description="Polar residues" evidence="1">
    <location>
        <begin position="76"/>
        <end position="89"/>
    </location>
</feature>
<organism evidence="2">
    <name type="scientific">Tanacetum cinerariifolium</name>
    <name type="common">Dalmatian daisy</name>
    <name type="synonym">Chrysanthemum cinerariifolium</name>
    <dbReference type="NCBI Taxonomy" id="118510"/>
    <lineage>
        <taxon>Eukaryota</taxon>
        <taxon>Viridiplantae</taxon>
        <taxon>Streptophyta</taxon>
        <taxon>Embryophyta</taxon>
        <taxon>Tracheophyta</taxon>
        <taxon>Spermatophyta</taxon>
        <taxon>Magnoliopsida</taxon>
        <taxon>eudicotyledons</taxon>
        <taxon>Gunneridae</taxon>
        <taxon>Pentapetalae</taxon>
        <taxon>asterids</taxon>
        <taxon>campanulids</taxon>
        <taxon>Asterales</taxon>
        <taxon>Asteraceae</taxon>
        <taxon>Asteroideae</taxon>
        <taxon>Anthemideae</taxon>
        <taxon>Anthemidinae</taxon>
        <taxon>Tanacetum</taxon>
    </lineage>
</organism>
<comment type="caution">
    <text evidence="2">The sequence shown here is derived from an EMBL/GenBank/DDBJ whole genome shotgun (WGS) entry which is preliminary data.</text>
</comment>
<protein>
    <submittedName>
        <fullName evidence="2">Uncharacterized protein</fullName>
    </submittedName>
</protein>
<dbReference type="EMBL" id="BKCJ010007582">
    <property type="protein sequence ID" value="GEU77987.1"/>
    <property type="molecule type" value="Genomic_DNA"/>
</dbReference>
<reference evidence="2" key="1">
    <citation type="journal article" date="2019" name="Sci. Rep.">
        <title>Draft genome of Tanacetum cinerariifolium, the natural source of mosquito coil.</title>
        <authorList>
            <person name="Yamashiro T."/>
            <person name="Shiraishi A."/>
            <person name="Satake H."/>
            <person name="Nakayama K."/>
        </authorList>
    </citation>
    <scope>NUCLEOTIDE SEQUENCE</scope>
</reference>
<dbReference type="AlphaFoldDB" id="A0A6L2MXJ9"/>
<accession>A0A6L2MXJ9</accession>
<name>A0A6L2MXJ9_TANCI</name>
<proteinExistence type="predicted"/>
<evidence type="ECO:0000313" key="2">
    <source>
        <dbReference type="EMBL" id="GEU77987.1"/>
    </source>
</evidence>
<evidence type="ECO:0000256" key="1">
    <source>
        <dbReference type="SAM" id="MobiDB-lite"/>
    </source>
</evidence>
<feature type="region of interest" description="Disordered" evidence="1">
    <location>
        <begin position="75"/>
        <end position="98"/>
    </location>
</feature>